<dbReference type="PANTHER" id="PTHR40658">
    <property type="match status" value="1"/>
</dbReference>
<organism evidence="1 2">
    <name type="scientific">Demequina lignilytica</name>
    <dbReference type="NCBI Taxonomy" id="3051663"/>
    <lineage>
        <taxon>Bacteria</taxon>
        <taxon>Bacillati</taxon>
        <taxon>Actinomycetota</taxon>
        <taxon>Actinomycetes</taxon>
        <taxon>Micrococcales</taxon>
        <taxon>Demequinaceae</taxon>
        <taxon>Demequina</taxon>
    </lineage>
</organism>
<dbReference type="RefSeq" id="WP_301159628.1">
    <property type="nucleotide sequence ID" value="NZ_JAUHQB010000001.1"/>
</dbReference>
<dbReference type="PANTHER" id="PTHR40658:SF4">
    <property type="entry name" value="HYPOTHETICAL CYTOSOLIC PROTEIN"/>
    <property type="match status" value="1"/>
</dbReference>
<dbReference type="AlphaFoldDB" id="A0AB35MFK4"/>
<dbReference type="Gene3D" id="1.20.120.450">
    <property type="entry name" value="dinb family like domain"/>
    <property type="match status" value="1"/>
</dbReference>
<accession>A0AB35MFK4</accession>
<gene>
    <name evidence="1" type="ORF">QQ002_03090</name>
</gene>
<proteinExistence type="predicted"/>
<dbReference type="EMBL" id="JAUHQB010000001">
    <property type="protein sequence ID" value="MDN4482521.1"/>
    <property type="molecule type" value="Genomic_DNA"/>
</dbReference>
<name>A0AB35MFK4_9MICO</name>
<dbReference type="Proteomes" id="UP001172756">
    <property type="component" value="Unassembled WGS sequence"/>
</dbReference>
<sequence length="159" mass="17484">MISRIGIVSAAHAGLTSLLARTDRYPDASLGDAWRDRRTTDILTHVHAWHLLLEGWLADDAAGRPVHYPAEGYTWAMLGELNDRIYDDLRALDYAEARARLVASHARAVALVESLSTEQLTQPHAYAWLGDEAMANVAHECLGAHYAWGERVLDAAGIA</sequence>
<evidence type="ECO:0000313" key="1">
    <source>
        <dbReference type="EMBL" id="MDN4482521.1"/>
    </source>
</evidence>
<dbReference type="Pfam" id="PF08020">
    <property type="entry name" value="DUF1706"/>
    <property type="match status" value="1"/>
</dbReference>
<comment type="caution">
    <text evidence="1">The sequence shown here is derived from an EMBL/GenBank/DDBJ whole genome shotgun (WGS) entry which is preliminary data.</text>
</comment>
<dbReference type="InterPro" id="IPR012550">
    <property type="entry name" value="DUF1706"/>
</dbReference>
<protein>
    <submittedName>
        <fullName evidence="1">ClbS/DfsB family four-helix bundle protein</fullName>
    </submittedName>
</protein>
<evidence type="ECO:0000313" key="2">
    <source>
        <dbReference type="Proteomes" id="UP001172756"/>
    </source>
</evidence>
<reference evidence="1 2" key="1">
    <citation type="submission" date="2023-06" db="EMBL/GenBank/DDBJ databases">
        <title>SYSU T0a273.</title>
        <authorList>
            <person name="Gao L."/>
            <person name="Fang B.-Z."/>
            <person name="Li W.-J."/>
        </authorList>
    </citation>
    <scope>NUCLEOTIDE SEQUENCE [LARGE SCALE GENOMIC DNA]</scope>
    <source>
        <strain evidence="1 2">SYSU T0a273</strain>
    </source>
</reference>
<dbReference type="InterPro" id="IPR034660">
    <property type="entry name" value="DinB/YfiT-like"/>
</dbReference>